<name>A0ABT0CDU5_THEVL</name>
<gene>
    <name evidence="2" type="ORF">JX360_13805</name>
</gene>
<comment type="caution">
    <text evidence="2">The sequence shown here is derived from an EMBL/GenBank/DDBJ whole genome shotgun (WGS) entry which is preliminary data.</text>
</comment>
<sequence length="101" mass="11392">MGWVPHSRFGLGIPSPSWETSMKAHEFLAHTGMDGQLILPMEAQERLPKNRIVRVLVLVDDLESGPMDPTDPFQRKLTEPQEPPSEDSLWLESPTIPYDGI</sequence>
<reference evidence="2" key="1">
    <citation type="submission" date="2021-02" db="EMBL/GenBank/DDBJ databases">
        <title>The CRISPR/cas machinery reduction and long-range gene transfer in the hot spring cyanobacterium Synechococcus.</title>
        <authorList>
            <person name="Dvorak P."/>
            <person name="Jahodarova E."/>
            <person name="Hasler P."/>
            <person name="Poulickova A."/>
        </authorList>
    </citation>
    <scope>NUCLEOTIDE SEQUENCE</scope>
    <source>
        <strain evidence="2">Rupite</strain>
    </source>
</reference>
<accession>A0ABT0CDU5</accession>
<organism evidence="2 3">
    <name type="scientific">Thermostichus vulcanus str. 'Rupite'</name>
    <dbReference type="NCBI Taxonomy" id="2813851"/>
    <lineage>
        <taxon>Bacteria</taxon>
        <taxon>Bacillati</taxon>
        <taxon>Cyanobacteriota</taxon>
        <taxon>Cyanophyceae</taxon>
        <taxon>Thermostichales</taxon>
        <taxon>Thermostichaceae</taxon>
        <taxon>Thermostichus</taxon>
    </lineage>
</organism>
<evidence type="ECO:0000313" key="3">
    <source>
        <dbReference type="Proteomes" id="UP000830835"/>
    </source>
</evidence>
<protein>
    <submittedName>
        <fullName evidence="2">Uncharacterized protein</fullName>
    </submittedName>
</protein>
<evidence type="ECO:0000256" key="1">
    <source>
        <dbReference type="SAM" id="MobiDB-lite"/>
    </source>
</evidence>
<feature type="region of interest" description="Disordered" evidence="1">
    <location>
        <begin position="64"/>
        <end position="101"/>
    </location>
</feature>
<dbReference type="EMBL" id="JAFIRA010000041">
    <property type="protein sequence ID" value="MCJ2543963.1"/>
    <property type="molecule type" value="Genomic_DNA"/>
</dbReference>
<evidence type="ECO:0000313" key="2">
    <source>
        <dbReference type="EMBL" id="MCJ2543963.1"/>
    </source>
</evidence>
<keyword evidence="3" id="KW-1185">Reference proteome</keyword>
<dbReference type="Proteomes" id="UP000830835">
    <property type="component" value="Unassembled WGS sequence"/>
</dbReference>
<proteinExistence type="predicted"/>